<keyword evidence="1" id="KW-0732">Signal</keyword>
<gene>
    <name evidence="2" type="ORF">QR680_012880</name>
</gene>
<evidence type="ECO:0000313" key="3">
    <source>
        <dbReference type="Proteomes" id="UP001175271"/>
    </source>
</evidence>
<comment type="caution">
    <text evidence="2">The sequence shown here is derived from an EMBL/GenBank/DDBJ whole genome shotgun (WGS) entry which is preliminary data.</text>
</comment>
<organism evidence="2 3">
    <name type="scientific">Steinernema hermaphroditum</name>
    <dbReference type="NCBI Taxonomy" id="289476"/>
    <lineage>
        <taxon>Eukaryota</taxon>
        <taxon>Metazoa</taxon>
        <taxon>Ecdysozoa</taxon>
        <taxon>Nematoda</taxon>
        <taxon>Chromadorea</taxon>
        <taxon>Rhabditida</taxon>
        <taxon>Tylenchina</taxon>
        <taxon>Panagrolaimomorpha</taxon>
        <taxon>Strongyloidoidea</taxon>
        <taxon>Steinernematidae</taxon>
        <taxon>Steinernema</taxon>
    </lineage>
</organism>
<sequence>MSKKTRFWHSSLLLATILLGCVLAVSATGPSEVEKRGGGHLFGGRSGGPFGEPFGVDAGDEEKRGGGRLFVAPSFEDKRGGGRFFAPSPLEEKRGGGRGFQLVPSKKLFSDWYLLGDDASEEKRAGARTFPVSGDDSKEKRAWEELQRFLP</sequence>
<reference evidence="2" key="1">
    <citation type="submission" date="2023-06" db="EMBL/GenBank/DDBJ databases">
        <title>Genomic analysis of the entomopathogenic nematode Steinernema hermaphroditum.</title>
        <authorList>
            <person name="Schwarz E.M."/>
            <person name="Heppert J.K."/>
            <person name="Baniya A."/>
            <person name="Schwartz H.T."/>
            <person name="Tan C.-H."/>
            <person name="Antoshechkin I."/>
            <person name="Sternberg P.W."/>
            <person name="Goodrich-Blair H."/>
            <person name="Dillman A.R."/>
        </authorList>
    </citation>
    <scope>NUCLEOTIDE SEQUENCE</scope>
    <source>
        <strain evidence="2">PS9179</strain>
        <tissue evidence="2">Whole animal</tissue>
    </source>
</reference>
<dbReference type="AlphaFoldDB" id="A0AA39I587"/>
<evidence type="ECO:0000313" key="2">
    <source>
        <dbReference type="EMBL" id="KAK0417206.1"/>
    </source>
</evidence>
<feature type="chain" id="PRO_5041319882" evidence="1">
    <location>
        <begin position="28"/>
        <end position="151"/>
    </location>
</feature>
<dbReference type="Proteomes" id="UP001175271">
    <property type="component" value="Unassembled WGS sequence"/>
</dbReference>
<protein>
    <submittedName>
        <fullName evidence="2">Uncharacterized protein</fullName>
    </submittedName>
</protein>
<keyword evidence="3" id="KW-1185">Reference proteome</keyword>
<dbReference type="EMBL" id="JAUCMV010000002">
    <property type="protein sequence ID" value="KAK0417206.1"/>
    <property type="molecule type" value="Genomic_DNA"/>
</dbReference>
<feature type="signal peptide" evidence="1">
    <location>
        <begin position="1"/>
        <end position="27"/>
    </location>
</feature>
<proteinExistence type="predicted"/>
<name>A0AA39I587_9BILA</name>
<dbReference type="PROSITE" id="PS51257">
    <property type="entry name" value="PROKAR_LIPOPROTEIN"/>
    <property type="match status" value="1"/>
</dbReference>
<accession>A0AA39I587</accession>
<evidence type="ECO:0000256" key="1">
    <source>
        <dbReference type="SAM" id="SignalP"/>
    </source>
</evidence>